<dbReference type="RefSeq" id="WP_118994196.1">
    <property type="nucleotide sequence ID" value="NZ_CP022987.1"/>
</dbReference>
<evidence type="ECO:0000313" key="2">
    <source>
        <dbReference type="EMBL" id="QAA93961.1"/>
    </source>
</evidence>
<dbReference type="Proteomes" id="UP000283474">
    <property type="component" value="Chromosome"/>
</dbReference>
<dbReference type="AlphaFoldDB" id="A0A410GCE1"/>
<feature type="domain" description="PIN" evidence="1">
    <location>
        <begin position="780"/>
        <end position="915"/>
    </location>
</feature>
<keyword evidence="3" id="KW-1185">Reference proteome</keyword>
<reference evidence="2 3" key="1">
    <citation type="submission" date="2017-08" db="EMBL/GenBank/DDBJ databases">
        <authorList>
            <person name="Park S.-J."/>
            <person name="Kim H."/>
        </authorList>
    </citation>
    <scope>NUCLEOTIDE SEQUENCE [LARGE SCALE GENOMIC DNA]</scope>
    <source>
        <strain evidence="3">ye3</strain>
    </source>
</reference>
<name>A0A410GCE1_9BURK</name>
<dbReference type="EMBL" id="CP022987">
    <property type="protein sequence ID" value="QAA93961.1"/>
    <property type="molecule type" value="Genomic_DNA"/>
</dbReference>
<proteinExistence type="predicted"/>
<dbReference type="InterPro" id="IPR048987">
    <property type="entry name" value="PIN-TPR-GreABC"/>
</dbReference>
<dbReference type="OrthoDB" id="6638315at2"/>
<accession>A0A410GCE1</accession>
<dbReference type="KEGG" id="pus:CKA81_09010"/>
<dbReference type="Pfam" id="PF20698">
    <property type="entry name" value="PIN-TPR-GreABC"/>
    <property type="match status" value="1"/>
</dbReference>
<sequence>MSTIEQSHTGVGDNVAGDKIMVQIKSLAPADLIPPMDLVLESLRKKDNATAKTQMVMLKAMAQRDPEAAALVEVISIYSGLVEAQDHDDAWKTVAKIISTASNHVVKDMCLAALLKLSSGTDREQAARDLFEGKSPPGPYSQETYLRLYADKEYLEAAGKGNPTEAELTGIVEGAARLQLTDLMLRMAKHLDTWFPSYNSKVLLTIATGMKFNPDLAKCHFWLNRPAVKEGLDDLADHTAQLFEQSEGTDIRVQELACSIFNAYQGYAPLSLFKTLKKHLPNLDPTRSASIAMCKAALGDETALNESQRELKAATENPQKRTAWCNQFLAANSHPISDIMPFLRLATPPELEEWVGREHILNDASEMEEAYVRLLVHALKHDEDNHSARQRQELAQHADRFISRWGNDITTLMPEVVFELAEKLSASKLPNKAIEFTSRLIPDDTLWPSQFVVAYLRCLLEAEQYETFEKVIDKIKDAEKSVMILNLSAMKAERMGDITSALKFSDLMVEYAPDMAYAWYQGCHLRARHQSLAEQQLFHQRIPDAVLQSPIPEVMAILGFLTRAGNFKRVEPLWVDWFIQSPRDRAVDLVNFHFGTGLMTDLDLDVSATLEQCAVAIEYEQEGNIQTRLIVEDDQNSGEYTLRSSSHLGRLLQDLPKGESANLGMATYRVIDRLPPYVGCLRLALRLRHIHNDGSDCFVMMQMPSDPAELVPYLEKKLGQNSDAERRKQLEEVDALPLYIRGHALYPNDAFKSALNCWPDVRIPKSPLWNQGEASPNAIVLDAYGIGYLATTNLVRAVLDAGISFILPAATKEKLTQFINEISDEKFMLLGVTDSGRLVRTTASDIRENSAHIVETLQLVLDNSSVAYPMAHDANLEVFSIKEGIDATVYDAIQLSMANNIPWFCMDGAFSALHHANKSPTANVAAIVLRAVSKEEFDFESLRHGFLLYSVGALPLAFTAQNLHSLAQTPNPLASFILFQLIKNHGRQIFSDEGESELLLHLIFVHLSSRYTFGGDLRTLWPRYTPWQIFTDHVFNHGLSLYLSFGKGYTELRLAKVMKYMLFRTGTHHALWEHICRKFLSFAEGHFMSLKIIAEYFQSFESEP</sequence>
<evidence type="ECO:0000259" key="1">
    <source>
        <dbReference type="Pfam" id="PF20698"/>
    </source>
</evidence>
<organism evidence="2 3">
    <name type="scientific">Pollutimonas thiosulfatoxidans</name>
    <dbReference type="NCBI Taxonomy" id="2028345"/>
    <lineage>
        <taxon>Bacteria</taxon>
        <taxon>Pseudomonadati</taxon>
        <taxon>Pseudomonadota</taxon>
        <taxon>Betaproteobacteria</taxon>
        <taxon>Burkholderiales</taxon>
        <taxon>Alcaligenaceae</taxon>
        <taxon>Pollutimonas</taxon>
    </lineage>
</organism>
<protein>
    <recommendedName>
        <fullName evidence="1">PIN domain-containing protein</fullName>
    </recommendedName>
</protein>
<gene>
    <name evidence="2" type="ORF">CKA81_09010</name>
</gene>
<evidence type="ECO:0000313" key="3">
    <source>
        <dbReference type="Proteomes" id="UP000283474"/>
    </source>
</evidence>